<proteinExistence type="predicted"/>
<name>H8Z3P9_9GAMM</name>
<dbReference type="CDD" id="cd21471">
    <property type="entry name" value="CrtC-like"/>
    <property type="match status" value="1"/>
</dbReference>
<protein>
    <submittedName>
        <fullName evidence="2">Putative secreted hydrolase</fullName>
    </submittedName>
</protein>
<dbReference type="GO" id="GO:0016787">
    <property type="term" value="F:hydrolase activity"/>
    <property type="evidence" value="ECO:0007669"/>
    <property type="project" value="UniProtKB-KW"/>
</dbReference>
<dbReference type="STRING" id="631362.Thi970DRAFT_03650"/>
<evidence type="ECO:0000256" key="1">
    <source>
        <dbReference type="SAM" id="MobiDB-lite"/>
    </source>
</evidence>
<dbReference type="RefSeq" id="WP_009150441.1">
    <property type="nucleotide sequence ID" value="NZ_CP121471.1"/>
</dbReference>
<dbReference type="EMBL" id="JH603170">
    <property type="protein sequence ID" value="EIC20038.1"/>
    <property type="molecule type" value="Genomic_DNA"/>
</dbReference>
<dbReference type="Proteomes" id="UP000002964">
    <property type="component" value="Unassembled WGS sequence"/>
</dbReference>
<gene>
    <name evidence="2" type="ORF">Thi970DRAFT_03650</name>
</gene>
<feature type="region of interest" description="Disordered" evidence="1">
    <location>
        <begin position="54"/>
        <end position="99"/>
    </location>
</feature>
<reference evidence="3" key="1">
    <citation type="submission" date="2011-06" db="EMBL/GenBank/DDBJ databases">
        <authorList>
            <consortium name="US DOE Joint Genome Institute (JGI-PGF)"/>
            <person name="Lucas S."/>
            <person name="Han J."/>
            <person name="Lapidus A."/>
            <person name="Cheng J.-F."/>
            <person name="Goodwin L."/>
            <person name="Pitluck S."/>
            <person name="Peters L."/>
            <person name="Land M.L."/>
            <person name="Hauser L."/>
            <person name="Vogl K."/>
            <person name="Liu Z."/>
            <person name="Overmann J."/>
            <person name="Frigaard N.-U."/>
            <person name="Bryant D.A."/>
            <person name="Woyke T.J."/>
        </authorList>
    </citation>
    <scope>NUCLEOTIDE SEQUENCE [LARGE SCALE GENOMIC DNA]</scope>
    <source>
        <strain evidence="3">970</strain>
    </source>
</reference>
<sequence length="409" mass="45683">MRRAHLRPAQPLWATAASSAGFHPPGLTDPVRAAVPDQRWRHLWPRIPRLDGVFQSTGSTHQAAGPVSGGGRPPPGTGTAEGDPIRPSDSADRARGPAFDQSIPKNGYLWWYIDALSDDGQHGLTIIALLGSVFSPYYARARQRGPADPEHFCALNAVIYGASGKRWAMTERGRQRLSRTPTELRIGPSQLHWDGDDLVIDIHETAAPIPLPLRGQVRVRPQTMTRHVEQLDQHGRHHWWPIAPDSRVSVQLSHPHLHWSGDGYLDSNWGSEPLEQGFTDWDWSRAKRRQGGAVVLYEANRRDGSALSLALQVNRDGSVEPFEPPARVPLPTTTVWRIARATRSEHPVTGETRAQVLETLEDTPFYARSTIATRLLGEPVTAVHESLSLDRFAQPWVRMLLPFRMPRWP</sequence>
<dbReference type="eggNOG" id="COG5621">
    <property type="taxonomic scope" value="Bacteria"/>
</dbReference>
<feature type="compositionally biased region" description="Basic and acidic residues" evidence="1">
    <location>
        <begin position="83"/>
        <end position="95"/>
    </location>
</feature>
<evidence type="ECO:0000313" key="2">
    <source>
        <dbReference type="EMBL" id="EIC20038.1"/>
    </source>
</evidence>
<dbReference type="AlphaFoldDB" id="H8Z3P9"/>
<keyword evidence="3" id="KW-1185">Reference proteome</keyword>
<dbReference type="HOGENOM" id="CLU_056173_0_0_6"/>
<reference evidence="2 3" key="2">
    <citation type="submission" date="2011-11" db="EMBL/GenBank/DDBJ databases">
        <authorList>
            <consortium name="US DOE Joint Genome Institute"/>
            <person name="Lucas S."/>
            <person name="Han J."/>
            <person name="Lapidus A."/>
            <person name="Cheng J.-F."/>
            <person name="Goodwin L."/>
            <person name="Pitluck S."/>
            <person name="Peters L."/>
            <person name="Ovchinnikova G."/>
            <person name="Zhang X."/>
            <person name="Detter J.C."/>
            <person name="Han C."/>
            <person name="Tapia R."/>
            <person name="Land M."/>
            <person name="Hauser L."/>
            <person name="Kyrpides N."/>
            <person name="Ivanova N."/>
            <person name="Pagani I."/>
            <person name="Vogl K."/>
            <person name="Liu Z."/>
            <person name="Overmann J."/>
            <person name="Frigaard N.-U."/>
            <person name="Bryant D."/>
            <person name="Woyke T."/>
        </authorList>
    </citation>
    <scope>NUCLEOTIDE SEQUENCE [LARGE SCALE GENOMIC DNA]</scope>
    <source>
        <strain evidence="2 3">970</strain>
    </source>
</reference>
<accession>H8Z3P9</accession>
<evidence type="ECO:0000313" key="3">
    <source>
        <dbReference type="Proteomes" id="UP000002964"/>
    </source>
</evidence>
<organism evidence="2 3">
    <name type="scientific">Thiorhodovibrio frisius</name>
    <dbReference type="NCBI Taxonomy" id="631362"/>
    <lineage>
        <taxon>Bacteria</taxon>
        <taxon>Pseudomonadati</taxon>
        <taxon>Pseudomonadota</taxon>
        <taxon>Gammaproteobacteria</taxon>
        <taxon>Chromatiales</taxon>
        <taxon>Chromatiaceae</taxon>
        <taxon>Thiorhodovibrio</taxon>
    </lineage>
</organism>
<keyword evidence="2" id="KW-0378">Hydrolase</keyword>
<dbReference type="SUPFAM" id="SSF159245">
    <property type="entry name" value="AttH-like"/>
    <property type="match status" value="1"/>
</dbReference>